<proteinExistence type="predicted"/>
<dbReference type="EMBL" id="CAAALY010246842">
    <property type="protein sequence ID" value="VEL34019.1"/>
    <property type="molecule type" value="Genomic_DNA"/>
</dbReference>
<keyword evidence="2" id="KW-1185">Reference proteome</keyword>
<evidence type="ECO:0000313" key="2">
    <source>
        <dbReference type="Proteomes" id="UP000784294"/>
    </source>
</evidence>
<dbReference type="Proteomes" id="UP000784294">
    <property type="component" value="Unassembled WGS sequence"/>
</dbReference>
<name>A0A448XD32_9PLAT</name>
<gene>
    <name evidence="1" type="ORF">PXEA_LOCUS27459</name>
</gene>
<organism evidence="1 2">
    <name type="scientific">Protopolystoma xenopodis</name>
    <dbReference type="NCBI Taxonomy" id="117903"/>
    <lineage>
        <taxon>Eukaryota</taxon>
        <taxon>Metazoa</taxon>
        <taxon>Spiralia</taxon>
        <taxon>Lophotrochozoa</taxon>
        <taxon>Platyhelminthes</taxon>
        <taxon>Monogenea</taxon>
        <taxon>Polyopisthocotylea</taxon>
        <taxon>Polystomatidea</taxon>
        <taxon>Polystomatidae</taxon>
        <taxon>Protopolystoma</taxon>
    </lineage>
</organism>
<accession>A0A448XD32</accession>
<comment type="caution">
    <text evidence="1">The sequence shown here is derived from an EMBL/GenBank/DDBJ whole genome shotgun (WGS) entry which is preliminary data.</text>
</comment>
<reference evidence="1" key="1">
    <citation type="submission" date="2018-11" db="EMBL/GenBank/DDBJ databases">
        <authorList>
            <consortium name="Pathogen Informatics"/>
        </authorList>
    </citation>
    <scope>NUCLEOTIDE SEQUENCE</scope>
</reference>
<sequence>MLPVPSSIPPIPSSQLVQSSGCEAAQPVQAAPDTVPILVSSTGAQSMYLEPSSLAHQSSSSLLVAANLDQAINHGPPIKPIPGACVVQPHQTQQHPSHPQHQPSVASSAPACNIAPAIIGIPSELSPKDSSGAPASEPLIAGSFRSAINSASRDLDLSSLLSDQVETRVLASLVMHP</sequence>
<evidence type="ECO:0000313" key="1">
    <source>
        <dbReference type="EMBL" id="VEL34019.1"/>
    </source>
</evidence>
<dbReference type="AlphaFoldDB" id="A0A448XD32"/>
<protein>
    <submittedName>
        <fullName evidence="1">Uncharacterized protein</fullName>
    </submittedName>
</protein>